<name>A0AAD5RET6_PARTN</name>
<feature type="region of interest" description="Disordered" evidence="2">
    <location>
        <begin position="106"/>
        <end position="140"/>
    </location>
</feature>
<proteinExistence type="predicted"/>
<feature type="region of interest" description="Disordered" evidence="2">
    <location>
        <begin position="197"/>
        <end position="269"/>
    </location>
</feature>
<evidence type="ECO:0000256" key="2">
    <source>
        <dbReference type="SAM" id="MobiDB-lite"/>
    </source>
</evidence>
<accession>A0AAD5RET6</accession>
<feature type="region of interest" description="Disordered" evidence="2">
    <location>
        <begin position="46"/>
        <end position="86"/>
    </location>
</feature>
<feature type="compositionally biased region" description="Polar residues" evidence="2">
    <location>
        <begin position="106"/>
        <end position="124"/>
    </location>
</feature>
<feature type="compositionally biased region" description="Basic and acidic residues" evidence="2">
    <location>
        <begin position="257"/>
        <end position="267"/>
    </location>
</feature>
<feature type="coiled-coil region" evidence="1">
    <location>
        <begin position="1137"/>
        <end position="1194"/>
    </location>
</feature>
<comment type="caution">
    <text evidence="3">The sequence shown here is derived from an EMBL/GenBank/DDBJ whole genome shotgun (WGS) entry which is preliminary data.</text>
</comment>
<feature type="region of interest" description="Disordered" evidence="2">
    <location>
        <begin position="1"/>
        <end position="24"/>
    </location>
</feature>
<feature type="compositionally biased region" description="Basic and acidic residues" evidence="2">
    <location>
        <begin position="720"/>
        <end position="743"/>
    </location>
</feature>
<sequence>MILKNFRSKSILRSSSGTSYPYPRTHTTLMVAPSSRPIAPEEYIATKKQTTRRRPPLNRSIPPIPESKSNESIMSHASRRSSSEKVDNSQQLECVVIENRNAVNSFKRQQNSANRIPLISSTKNSNERRRQSKGETTPHSPLMTVAKTVKDKFSKLTKLGRNGQDVSMKGSQSFSGIRQPKSAIPKRIDQNANRVIKSSSMEVPSSSQATSGSSGSKRMVVIPQNPKNLEDFSEEPSVAETTVKKNSNDVVVGEVDDQPKSQEEPKQELSVTLNEDVLVVTRELPLSDLSDKRLNVTEASERLQSTHGKVTTFEEDRIKHISTLDETGNTSPLRKQHTFALGEKIPDTSSELKATEPLKNKESLEEKSKELARLDEMEPEPRFVIMALKTPESMRKHKTFFIDLTDIPVTGTAQVSSPKKKNKARIIKQRSMPEKSTSPERYVLKVKTPEALRRHHTFTIRERSSSPDVPYIEEGEITEPIATVGPTATKKDVTKTKEVKQKEKEKSDQKSPVSLKTPSALRKFKAYVTEDKLKQKIVSGSKSADTLVPCKTSFADLQDSGRATESQILLQSEKMQKTIKSDEFECGTLTTAVMPATNSTLHEFLTEEKKPYDGPKTSASKEQTEAVSKLEREKEIFENVPLKTSEMYVLTMMTPIPQRKETNVERIFKEKPPNRSASPENVSLFVIGRRSQSKNCKNSGEKNSAETEAARCAVVRPHRGKLELDRKDQSQSDRAERIERKNSELSGEMTSPEEEIPMDTHLTPTEELQRDNSLITRSIHRLPGAESTITKTREVTFSEMYTSKAVVEDSHQAMGRNRERTVERPVFQPPSPPKETFKPITLSKSTSPLKSKENFNDVMVEAKGEKKKLNYRSKSVDRKEKPEERERLKREKRDEKQKPPRSPRVPITARSLRSAGKMFAPSFFRRGDSKTSLKSPQVIQGSSSVTLTTKSRMNLPFRSSRKAPLAEFESLVVENSPAVENNPLIFEKWNSSPRGTKRHSASHINAFSEPIVEESDGNGNVCPPTPTTPILSNVQCMVSPVLTRHEPDRGLIDDEITDQPMLIGDTFSHSESIDCLSVVRRMEFEAEKATLISIDRSLTDDDTMPRRTFDNGNAQSSTVTRAATVFAAPPTTYCKAVEDGLIEVEDIRNQLEKLQRLVFQEMRDTEVEKLIRENEALRRELHEKNELIANLRRQIVNQRP</sequence>
<organism evidence="3 4">
    <name type="scientific">Parelaphostrongylus tenuis</name>
    <name type="common">Meningeal worm</name>
    <dbReference type="NCBI Taxonomy" id="148309"/>
    <lineage>
        <taxon>Eukaryota</taxon>
        <taxon>Metazoa</taxon>
        <taxon>Ecdysozoa</taxon>
        <taxon>Nematoda</taxon>
        <taxon>Chromadorea</taxon>
        <taxon>Rhabditida</taxon>
        <taxon>Rhabditina</taxon>
        <taxon>Rhabditomorpha</taxon>
        <taxon>Strongyloidea</taxon>
        <taxon>Metastrongylidae</taxon>
        <taxon>Parelaphostrongylus</taxon>
    </lineage>
</organism>
<feature type="compositionally biased region" description="Basic and acidic residues" evidence="2">
    <location>
        <begin position="869"/>
        <end position="898"/>
    </location>
</feature>
<dbReference type="Proteomes" id="UP001196413">
    <property type="component" value="Unassembled WGS sequence"/>
</dbReference>
<reference evidence="3" key="1">
    <citation type="submission" date="2021-06" db="EMBL/GenBank/DDBJ databases">
        <title>Parelaphostrongylus tenuis whole genome reference sequence.</title>
        <authorList>
            <person name="Garwood T.J."/>
            <person name="Larsen P.A."/>
            <person name="Fountain-Jones N.M."/>
            <person name="Garbe J.R."/>
            <person name="Macchietto M.G."/>
            <person name="Kania S.A."/>
            <person name="Gerhold R.W."/>
            <person name="Richards J.E."/>
            <person name="Wolf T.M."/>
        </authorList>
    </citation>
    <scope>NUCLEOTIDE SEQUENCE</scope>
    <source>
        <strain evidence="3">MNPRO001-30</strain>
        <tissue evidence="3">Meninges</tissue>
    </source>
</reference>
<evidence type="ECO:0000313" key="4">
    <source>
        <dbReference type="Proteomes" id="UP001196413"/>
    </source>
</evidence>
<protein>
    <submittedName>
        <fullName evidence="3">Uncharacterized protein</fullName>
    </submittedName>
</protein>
<evidence type="ECO:0000313" key="3">
    <source>
        <dbReference type="EMBL" id="KAJ1374805.1"/>
    </source>
</evidence>
<feature type="compositionally biased region" description="Basic residues" evidence="2">
    <location>
        <begin position="418"/>
        <end position="428"/>
    </location>
</feature>
<feature type="region of interest" description="Disordered" evidence="2">
    <location>
        <begin position="719"/>
        <end position="756"/>
    </location>
</feature>
<keyword evidence="1" id="KW-0175">Coiled coil</keyword>
<feature type="region of interest" description="Disordered" evidence="2">
    <location>
        <begin position="809"/>
        <end position="855"/>
    </location>
</feature>
<feature type="region of interest" description="Disordered" evidence="2">
    <location>
        <begin position="413"/>
        <end position="438"/>
    </location>
</feature>
<keyword evidence="4" id="KW-1185">Reference proteome</keyword>
<feature type="compositionally biased region" description="Basic and acidic residues" evidence="2">
    <location>
        <begin position="809"/>
        <end position="823"/>
    </location>
</feature>
<dbReference type="EMBL" id="JAHQIW010007487">
    <property type="protein sequence ID" value="KAJ1374805.1"/>
    <property type="molecule type" value="Genomic_DNA"/>
</dbReference>
<feature type="compositionally biased region" description="Basic and acidic residues" evidence="2">
    <location>
        <begin position="489"/>
        <end position="509"/>
    </location>
</feature>
<gene>
    <name evidence="3" type="ORF">KIN20_037572</name>
</gene>
<feature type="region of interest" description="Disordered" evidence="2">
    <location>
        <begin position="869"/>
        <end position="912"/>
    </location>
</feature>
<feature type="region of interest" description="Disordered" evidence="2">
    <location>
        <begin position="478"/>
        <end position="516"/>
    </location>
</feature>
<evidence type="ECO:0000256" key="1">
    <source>
        <dbReference type="SAM" id="Coils"/>
    </source>
</evidence>
<feature type="compositionally biased region" description="Low complexity" evidence="2">
    <location>
        <begin position="205"/>
        <end position="216"/>
    </location>
</feature>
<dbReference type="AlphaFoldDB" id="A0AAD5RET6"/>